<sequence length="243" mass="25773">MRFQSPDGLLHARSGIPCAGCACRCPPPSASLGLGGHPMPLPHAACMDASWTLPGLPLGAAAYPQCPQCPQQLLFSSSVFVLASLPITNVINREQRHGCKGYYSTRPTHLFCESRDGPHASLEAVLGASKRPRAASRCPSAVRTPTHCHWPCRRADPSREAFGQFLAISRNGPSPAGAVSSEKGATAAGLPDLTRLLRSFYHTPPLTTLQALRATSTSTSTSFRGCTDSRCTALRPGPTALMR</sequence>
<evidence type="ECO:0000313" key="2">
    <source>
        <dbReference type="Proteomes" id="UP000800041"/>
    </source>
</evidence>
<protein>
    <submittedName>
        <fullName evidence="1">Uncharacterized protein</fullName>
    </submittedName>
</protein>
<gene>
    <name evidence="1" type="ORF">K402DRAFT_128507</name>
</gene>
<name>A0A6G1HEJ5_9PEZI</name>
<dbReference type="AlphaFoldDB" id="A0A6G1HEJ5"/>
<accession>A0A6G1HEJ5</accession>
<keyword evidence="2" id="KW-1185">Reference proteome</keyword>
<proteinExistence type="predicted"/>
<reference evidence="1" key="1">
    <citation type="journal article" date="2020" name="Stud. Mycol.">
        <title>101 Dothideomycetes genomes: a test case for predicting lifestyles and emergence of pathogens.</title>
        <authorList>
            <person name="Haridas S."/>
            <person name="Albert R."/>
            <person name="Binder M."/>
            <person name="Bloem J."/>
            <person name="Labutti K."/>
            <person name="Salamov A."/>
            <person name="Andreopoulos B."/>
            <person name="Baker S."/>
            <person name="Barry K."/>
            <person name="Bills G."/>
            <person name="Bluhm B."/>
            <person name="Cannon C."/>
            <person name="Castanera R."/>
            <person name="Culley D."/>
            <person name="Daum C."/>
            <person name="Ezra D."/>
            <person name="Gonzalez J."/>
            <person name="Henrissat B."/>
            <person name="Kuo A."/>
            <person name="Liang C."/>
            <person name="Lipzen A."/>
            <person name="Lutzoni F."/>
            <person name="Magnuson J."/>
            <person name="Mondo S."/>
            <person name="Nolan M."/>
            <person name="Ohm R."/>
            <person name="Pangilinan J."/>
            <person name="Park H.-J."/>
            <person name="Ramirez L."/>
            <person name="Alfaro M."/>
            <person name="Sun H."/>
            <person name="Tritt A."/>
            <person name="Yoshinaga Y."/>
            <person name="Zwiers L.-H."/>
            <person name="Turgeon B."/>
            <person name="Goodwin S."/>
            <person name="Spatafora J."/>
            <person name="Crous P."/>
            <person name="Grigoriev I."/>
        </authorList>
    </citation>
    <scope>NUCLEOTIDE SEQUENCE</scope>
    <source>
        <strain evidence="1">CBS 113979</strain>
    </source>
</reference>
<dbReference type="EMBL" id="ML977139">
    <property type="protein sequence ID" value="KAF1991585.1"/>
    <property type="molecule type" value="Genomic_DNA"/>
</dbReference>
<organism evidence="1 2">
    <name type="scientific">Aulographum hederae CBS 113979</name>
    <dbReference type="NCBI Taxonomy" id="1176131"/>
    <lineage>
        <taxon>Eukaryota</taxon>
        <taxon>Fungi</taxon>
        <taxon>Dikarya</taxon>
        <taxon>Ascomycota</taxon>
        <taxon>Pezizomycotina</taxon>
        <taxon>Dothideomycetes</taxon>
        <taxon>Pleosporomycetidae</taxon>
        <taxon>Aulographales</taxon>
        <taxon>Aulographaceae</taxon>
    </lineage>
</organism>
<evidence type="ECO:0000313" key="1">
    <source>
        <dbReference type="EMBL" id="KAF1991585.1"/>
    </source>
</evidence>
<dbReference type="Proteomes" id="UP000800041">
    <property type="component" value="Unassembled WGS sequence"/>
</dbReference>